<proteinExistence type="inferred from homology"/>
<dbReference type="PANTHER" id="PTHR31529:SF12">
    <property type="entry name" value="LOB DOMAIN-CONTAINING PROTEIN 20"/>
    <property type="match status" value="1"/>
</dbReference>
<comment type="similarity">
    <text evidence="1">Belongs to the LOB domain-containing protein family.</text>
</comment>
<dbReference type="STRING" id="3821.A0A151TA05"/>
<organism evidence="3 4">
    <name type="scientific">Cajanus cajan</name>
    <name type="common">Pigeon pea</name>
    <name type="synonym">Cajanus indicus</name>
    <dbReference type="NCBI Taxonomy" id="3821"/>
    <lineage>
        <taxon>Eukaryota</taxon>
        <taxon>Viridiplantae</taxon>
        <taxon>Streptophyta</taxon>
        <taxon>Embryophyta</taxon>
        <taxon>Tracheophyta</taxon>
        <taxon>Spermatophyta</taxon>
        <taxon>Magnoliopsida</taxon>
        <taxon>eudicotyledons</taxon>
        <taxon>Gunneridae</taxon>
        <taxon>Pentapetalae</taxon>
        <taxon>rosids</taxon>
        <taxon>fabids</taxon>
        <taxon>Fabales</taxon>
        <taxon>Fabaceae</taxon>
        <taxon>Papilionoideae</taxon>
        <taxon>50 kb inversion clade</taxon>
        <taxon>NPAAA clade</taxon>
        <taxon>indigoferoid/millettioid clade</taxon>
        <taxon>Phaseoleae</taxon>
        <taxon>Cajanus</taxon>
    </lineage>
</organism>
<gene>
    <name evidence="3" type="ORF">KK1_018458</name>
</gene>
<dbReference type="Gramene" id="C.cajan_17927.t">
    <property type="protein sequence ID" value="C.cajan_17927.t"/>
    <property type="gene ID" value="C.cajan_17927"/>
</dbReference>
<name>A0A151TA05_CAJCA</name>
<dbReference type="OMA" id="HNSIAFT"/>
<dbReference type="EMBL" id="CM003609">
    <property type="protein sequence ID" value="KYP63871.1"/>
    <property type="molecule type" value="Genomic_DNA"/>
</dbReference>
<evidence type="ECO:0000313" key="3">
    <source>
        <dbReference type="EMBL" id="KYP63871.1"/>
    </source>
</evidence>
<dbReference type="GO" id="GO:0009755">
    <property type="term" value="P:hormone-mediated signaling pathway"/>
    <property type="evidence" value="ECO:0007669"/>
    <property type="project" value="TreeGrafter"/>
</dbReference>
<dbReference type="Proteomes" id="UP000075243">
    <property type="component" value="Chromosome 7"/>
</dbReference>
<protein>
    <submittedName>
        <fullName evidence="3">LOB domain-containing protein 20</fullName>
    </submittedName>
</protein>
<dbReference type="PROSITE" id="PS50891">
    <property type="entry name" value="LOB"/>
    <property type="match status" value="1"/>
</dbReference>
<dbReference type="GO" id="GO:0045893">
    <property type="term" value="P:positive regulation of DNA-templated transcription"/>
    <property type="evidence" value="ECO:0007669"/>
    <property type="project" value="TreeGrafter"/>
</dbReference>
<dbReference type="GO" id="GO:0005634">
    <property type="term" value="C:nucleus"/>
    <property type="evidence" value="ECO:0007669"/>
    <property type="project" value="TreeGrafter"/>
</dbReference>
<dbReference type="Pfam" id="PF03195">
    <property type="entry name" value="LOB"/>
    <property type="match status" value="1"/>
</dbReference>
<evidence type="ECO:0000256" key="1">
    <source>
        <dbReference type="ARBA" id="ARBA00005474"/>
    </source>
</evidence>
<sequence length="223" mass="24814">MSGGDGTSSVTKCKAKHAMLEVSSPPCGACKYQRKKCTNDCMFAPYFGSDHGLAQFTIVHKIFGASNVLKMLLDVEVNRRQEAMRSILFEAQARLIDPVNGCLSTMIGLQQQVASLQGELAMVKNQLINTKILYEELFNSTYQQQQQLQPNINVAGQPYSNNSPASTNFMNMNGFNSNFDHLGMQTTPLTDNLKPLQFSELPQNEEENMILQVSNNDMTHLLP</sequence>
<keyword evidence="4" id="KW-1185">Reference proteome</keyword>
<dbReference type="InterPro" id="IPR004883">
    <property type="entry name" value="LOB"/>
</dbReference>
<feature type="domain" description="LOB" evidence="2">
    <location>
        <begin position="25"/>
        <end position="127"/>
    </location>
</feature>
<dbReference type="AlphaFoldDB" id="A0A151TA05"/>
<dbReference type="PANTHER" id="PTHR31529">
    <property type="entry name" value="LOB DOMAIN CONTAINING PROTEIN"/>
    <property type="match status" value="1"/>
</dbReference>
<dbReference type="OrthoDB" id="1400891at2759"/>
<evidence type="ECO:0000313" key="4">
    <source>
        <dbReference type="Proteomes" id="UP000075243"/>
    </source>
</evidence>
<evidence type="ECO:0000259" key="2">
    <source>
        <dbReference type="PROSITE" id="PS50891"/>
    </source>
</evidence>
<accession>A0A151TA05</accession>
<reference evidence="3 4" key="1">
    <citation type="journal article" date="2012" name="Nat. Biotechnol.">
        <title>Draft genome sequence of pigeonpea (Cajanus cajan), an orphan legume crop of resource-poor farmers.</title>
        <authorList>
            <person name="Varshney R.K."/>
            <person name="Chen W."/>
            <person name="Li Y."/>
            <person name="Bharti A.K."/>
            <person name="Saxena R.K."/>
            <person name="Schlueter J.A."/>
            <person name="Donoghue M.T."/>
            <person name="Azam S."/>
            <person name="Fan G."/>
            <person name="Whaley A.M."/>
            <person name="Farmer A.D."/>
            <person name="Sheridan J."/>
            <person name="Iwata A."/>
            <person name="Tuteja R."/>
            <person name="Penmetsa R.V."/>
            <person name="Wu W."/>
            <person name="Upadhyaya H.D."/>
            <person name="Yang S.P."/>
            <person name="Shah T."/>
            <person name="Saxena K.B."/>
            <person name="Michael T."/>
            <person name="McCombie W.R."/>
            <person name="Yang B."/>
            <person name="Zhang G."/>
            <person name="Yang H."/>
            <person name="Wang J."/>
            <person name="Spillane C."/>
            <person name="Cook D.R."/>
            <person name="May G.D."/>
            <person name="Xu X."/>
            <person name="Jackson S.A."/>
        </authorList>
    </citation>
    <scope>NUCLEOTIDE SEQUENCE [LARGE SCALE GENOMIC DNA]</scope>
    <source>
        <strain evidence="4">cv. Asha</strain>
    </source>
</reference>